<dbReference type="Pfam" id="PF02754">
    <property type="entry name" value="CCG"/>
    <property type="match status" value="2"/>
</dbReference>
<evidence type="ECO:0000313" key="3">
    <source>
        <dbReference type="EMBL" id="AAC06672.1"/>
    </source>
</evidence>
<dbReference type="HOGENOM" id="CLU_052147_1_0_0"/>
<feature type="domain" description="Cysteine-rich" evidence="2">
    <location>
        <begin position="19"/>
        <end position="101"/>
    </location>
</feature>
<dbReference type="STRING" id="224324.aq_400"/>
<accession>O66718</accession>
<dbReference type="OrthoDB" id="9777685at2"/>
<dbReference type="eggNOG" id="COG2048">
    <property type="taxonomic scope" value="Bacteria"/>
</dbReference>
<evidence type="ECO:0000259" key="2">
    <source>
        <dbReference type="Pfam" id="PF02754"/>
    </source>
</evidence>
<evidence type="ECO:0000256" key="1">
    <source>
        <dbReference type="ARBA" id="ARBA00023002"/>
    </source>
</evidence>
<dbReference type="EnsemblBacteria" id="AAC06672">
    <property type="protein sequence ID" value="AAC06672"/>
    <property type="gene ID" value="aq_400"/>
</dbReference>
<keyword evidence="4" id="KW-1185">Reference proteome</keyword>
<name>O66718_AQUAE</name>
<dbReference type="PANTHER" id="PTHR42947:SF1">
    <property type="entry name" value="COB--COM HETERODISULFIDE REDUCTASE SUBUNIT B 1"/>
    <property type="match status" value="1"/>
</dbReference>
<dbReference type="GO" id="GO:0016491">
    <property type="term" value="F:oxidoreductase activity"/>
    <property type="evidence" value="ECO:0007669"/>
    <property type="project" value="UniProtKB-KW"/>
</dbReference>
<sequence length="331" mass="37245">MAVPVQFRKPPMGGIGKKVAYYPGCSLEGAARAYDVSTRIVAKELGLELDYLEDYNCCGAMETKNVSFWGTMLLNARNMSLARRQGHNVIVAPCNGCSFSLQRVEYFLETDKNTLDRINQLLQEAGEKPLDNIPHTYHILEWFYHEAGPEKVKEKTKKPLRGLKVASYYGCLYTRPHFYARTYSHLAPEDEEQARPRKRETADDDEHPYYMEALLEAAGATSVEIEPMHTQCCGGPHSLSDEEVSEKFVMMILQTAKRNGADIIATECPLCHASLEMYRHRLMLKGVPDVDVPAAYFTQLLGLAFGYSVNDVKLKDNLSDPIPVLKRLGLA</sequence>
<dbReference type="PANTHER" id="PTHR42947">
    <property type="entry name" value="COB--COM HETERODISULFIDE REDUCTASE SUBUNIT B 1"/>
    <property type="match status" value="1"/>
</dbReference>
<dbReference type="InterPro" id="IPR004017">
    <property type="entry name" value="Cys_rich_dom"/>
</dbReference>
<dbReference type="AlphaFoldDB" id="O66718"/>
<feature type="domain" description="Cysteine-rich" evidence="2">
    <location>
        <begin position="206"/>
        <end position="275"/>
    </location>
</feature>
<dbReference type="PATRIC" id="fig|224324.8.peg.328"/>
<dbReference type="Proteomes" id="UP000000798">
    <property type="component" value="Chromosome"/>
</dbReference>
<dbReference type="InParanoid" id="O66718"/>
<protein>
    <submittedName>
        <fullName evidence="3">Heterodisulfide reductase subunit B</fullName>
    </submittedName>
</protein>
<dbReference type="PIR" id="B70336">
    <property type="entry name" value="B70336"/>
</dbReference>
<evidence type="ECO:0000313" key="4">
    <source>
        <dbReference type="Proteomes" id="UP000000798"/>
    </source>
</evidence>
<keyword evidence="1" id="KW-0560">Oxidoreductase</keyword>
<organism evidence="3 4">
    <name type="scientific">Aquifex aeolicus (strain VF5)</name>
    <dbReference type="NCBI Taxonomy" id="224324"/>
    <lineage>
        <taxon>Bacteria</taxon>
        <taxon>Pseudomonadati</taxon>
        <taxon>Aquificota</taxon>
        <taxon>Aquificia</taxon>
        <taxon>Aquificales</taxon>
        <taxon>Aquificaceae</taxon>
        <taxon>Aquifex</taxon>
    </lineage>
</organism>
<dbReference type="KEGG" id="aae:aq_400"/>
<dbReference type="InterPro" id="IPR051278">
    <property type="entry name" value="HdrB/HdrD_reductase"/>
</dbReference>
<gene>
    <name evidence="3" type="primary">hdrB</name>
    <name evidence="3" type="ordered locus">aq_400</name>
</gene>
<dbReference type="SMR" id="O66718"/>
<dbReference type="Gene3D" id="1.20.1050.140">
    <property type="match status" value="1"/>
</dbReference>
<proteinExistence type="predicted"/>
<reference evidence="3 4" key="1">
    <citation type="journal article" date="1998" name="Nature">
        <title>The complete genome of the hyperthermophilic bacterium Aquifex aeolicus.</title>
        <authorList>
            <person name="Deckert G."/>
            <person name="Warren P.V."/>
            <person name="Gaasterland T."/>
            <person name="Young W.G."/>
            <person name="Lenox A.L."/>
            <person name="Graham D.E."/>
            <person name="Overbeek R."/>
            <person name="Snead M.A."/>
            <person name="Keller M."/>
            <person name="Aujay M."/>
            <person name="Huber R."/>
            <person name="Feldman R.A."/>
            <person name="Short J.M."/>
            <person name="Olson G.J."/>
            <person name="Swanson R.V."/>
        </authorList>
    </citation>
    <scope>NUCLEOTIDE SEQUENCE [LARGE SCALE GENOMIC DNA]</scope>
    <source>
        <strain evidence="3 4">VF5</strain>
    </source>
</reference>
<dbReference type="EMBL" id="AE000657">
    <property type="protein sequence ID" value="AAC06672.1"/>
    <property type="molecule type" value="Genomic_DNA"/>
</dbReference>